<dbReference type="Proteomes" id="UP000275846">
    <property type="component" value="Unassembled WGS sequence"/>
</dbReference>
<accession>A0A183SXX1</accession>
<dbReference type="EMBL" id="UYSU01035016">
    <property type="protein sequence ID" value="VDL95454.1"/>
    <property type="molecule type" value="Genomic_DNA"/>
</dbReference>
<reference evidence="3" key="1">
    <citation type="submission" date="2016-06" db="UniProtKB">
        <authorList>
            <consortium name="WormBaseParasite"/>
        </authorList>
    </citation>
    <scope>IDENTIFICATION</scope>
</reference>
<dbReference type="AlphaFoldDB" id="A0A183SXX1"/>
<gene>
    <name evidence="1" type="ORF">SSLN_LOCUS9069</name>
</gene>
<organism evidence="3">
    <name type="scientific">Schistocephalus solidus</name>
    <name type="common">Tapeworm</name>
    <dbReference type="NCBI Taxonomy" id="70667"/>
    <lineage>
        <taxon>Eukaryota</taxon>
        <taxon>Metazoa</taxon>
        <taxon>Spiralia</taxon>
        <taxon>Lophotrochozoa</taxon>
        <taxon>Platyhelminthes</taxon>
        <taxon>Cestoda</taxon>
        <taxon>Eucestoda</taxon>
        <taxon>Diphyllobothriidea</taxon>
        <taxon>Diphyllobothriidae</taxon>
        <taxon>Schistocephalus</taxon>
    </lineage>
</organism>
<keyword evidence="2" id="KW-1185">Reference proteome</keyword>
<evidence type="ECO:0000313" key="3">
    <source>
        <dbReference type="WBParaSite" id="SSLN_0000941801-mRNA-1"/>
    </source>
</evidence>
<sequence length="142" mass="15665">MVYDDYDLWEDRMNVSLEAVDEVTHPAAVLGRLCNEVYTVSRAANLTASLTPTTIFDRLRREFGRSSMPWVDHAPSKVADNTRPLSFTKLLPPYSRCLRHGTATEPRHLHPNGSMAVGALLSPLLLGVVLLNPKILGAALQS</sequence>
<evidence type="ECO:0000313" key="1">
    <source>
        <dbReference type="EMBL" id="VDL95454.1"/>
    </source>
</evidence>
<dbReference type="WBParaSite" id="SSLN_0000941801-mRNA-1">
    <property type="protein sequence ID" value="SSLN_0000941801-mRNA-1"/>
    <property type="gene ID" value="SSLN_0000941801"/>
</dbReference>
<proteinExistence type="predicted"/>
<evidence type="ECO:0000313" key="2">
    <source>
        <dbReference type="Proteomes" id="UP000275846"/>
    </source>
</evidence>
<reference evidence="1 2" key="2">
    <citation type="submission" date="2018-11" db="EMBL/GenBank/DDBJ databases">
        <authorList>
            <consortium name="Pathogen Informatics"/>
        </authorList>
    </citation>
    <scope>NUCLEOTIDE SEQUENCE [LARGE SCALE GENOMIC DNA]</scope>
    <source>
        <strain evidence="1 2">NST_G2</strain>
    </source>
</reference>
<protein>
    <submittedName>
        <fullName evidence="1 3">Uncharacterized protein</fullName>
    </submittedName>
</protein>
<name>A0A183SXX1_SCHSO</name>